<accession>A0ABS4PX57</accession>
<dbReference type="RefSeq" id="WP_209666604.1">
    <property type="nucleotide sequence ID" value="NZ_JAGGMS010000001.1"/>
</dbReference>
<dbReference type="SMART" id="SM00346">
    <property type="entry name" value="HTH_ICLR"/>
    <property type="match status" value="1"/>
</dbReference>
<evidence type="ECO:0000259" key="5">
    <source>
        <dbReference type="PROSITE" id="PS51078"/>
    </source>
</evidence>
<dbReference type="GO" id="GO:0003677">
    <property type="term" value="F:DNA binding"/>
    <property type="evidence" value="ECO:0007669"/>
    <property type="project" value="UniProtKB-KW"/>
</dbReference>
<dbReference type="PROSITE" id="PS51077">
    <property type="entry name" value="HTH_ICLR"/>
    <property type="match status" value="1"/>
</dbReference>
<organism evidence="6 7">
    <name type="scientific">Amycolatopsis magusensis</name>
    <dbReference type="NCBI Taxonomy" id="882444"/>
    <lineage>
        <taxon>Bacteria</taxon>
        <taxon>Bacillati</taxon>
        <taxon>Actinomycetota</taxon>
        <taxon>Actinomycetes</taxon>
        <taxon>Pseudonocardiales</taxon>
        <taxon>Pseudonocardiaceae</taxon>
        <taxon>Amycolatopsis</taxon>
    </lineage>
</organism>
<evidence type="ECO:0000256" key="3">
    <source>
        <dbReference type="ARBA" id="ARBA00023163"/>
    </source>
</evidence>
<gene>
    <name evidence="6" type="ORF">JOM49_004955</name>
</gene>
<dbReference type="SUPFAM" id="SSF46785">
    <property type="entry name" value="Winged helix' DNA-binding domain"/>
    <property type="match status" value="1"/>
</dbReference>
<dbReference type="Pfam" id="PF09339">
    <property type="entry name" value="HTH_IclR"/>
    <property type="match status" value="1"/>
</dbReference>
<dbReference type="Proteomes" id="UP000741013">
    <property type="component" value="Unassembled WGS sequence"/>
</dbReference>
<feature type="domain" description="IclR-ED" evidence="5">
    <location>
        <begin position="79"/>
        <end position="260"/>
    </location>
</feature>
<dbReference type="InterPro" id="IPR036388">
    <property type="entry name" value="WH-like_DNA-bd_sf"/>
</dbReference>
<protein>
    <submittedName>
        <fullName evidence="6">DNA-binding IclR family transcriptional regulator</fullName>
    </submittedName>
</protein>
<evidence type="ECO:0000256" key="1">
    <source>
        <dbReference type="ARBA" id="ARBA00023015"/>
    </source>
</evidence>
<comment type="caution">
    <text evidence="6">The sequence shown here is derived from an EMBL/GenBank/DDBJ whole genome shotgun (WGS) entry which is preliminary data.</text>
</comment>
<evidence type="ECO:0000313" key="7">
    <source>
        <dbReference type="Proteomes" id="UP000741013"/>
    </source>
</evidence>
<dbReference type="Gene3D" id="1.10.10.10">
    <property type="entry name" value="Winged helix-like DNA-binding domain superfamily/Winged helix DNA-binding domain"/>
    <property type="match status" value="1"/>
</dbReference>
<reference evidence="6 7" key="1">
    <citation type="submission" date="2021-03" db="EMBL/GenBank/DDBJ databases">
        <title>Sequencing the genomes of 1000 actinobacteria strains.</title>
        <authorList>
            <person name="Klenk H.-P."/>
        </authorList>
    </citation>
    <scope>NUCLEOTIDE SEQUENCE [LARGE SCALE GENOMIC DNA]</scope>
    <source>
        <strain evidence="6 7">DSM 45510</strain>
    </source>
</reference>
<keyword evidence="2 6" id="KW-0238">DNA-binding</keyword>
<keyword evidence="1" id="KW-0805">Transcription regulation</keyword>
<dbReference type="PANTHER" id="PTHR30136:SF24">
    <property type="entry name" value="HTH-TYPE TRANSCRIPTIONAL REPRESSOR ALLR"/>
    <property type="match status" value="1"/>
</dbReference>
<dbReference type="PROSITE" id="PS51078">
    <property type="entry name" value="ICLR_ED"/>
    <property type="match status" value="1"/>
</dbReference>
<dbReference type="InterPro" id="IPR036390">
    <property type="entry name" value="WH_DNA-bd_sf"/>
</dbReference>
<keyword evidence="3" id="KW-0804">Transcription</keyword>
<dbReference type="InterPro" id="IPR029016">
    <property type="entry name" value="GAF-like_dom_sf"/>
</dbReference>
<feature type="domain" description="HTH iclR-type" evidence="4">
    <location>
        <begin position="15"/>
        <end position="78"/>
    </location>
</feature>
<dbReference type="Gene3D" id="3.30.450.40">
    <property type="match status" value="1"/>
</dbReference>
<dbReference type="InterPro" id="IPR050707">
    <property type="entry name" value="HTH_MetabolicPath_Reg"/>
</dbReference>
<evidence type="ECO:0000259" key="4">
    <source>
        <dbReference type="PROSITE" id="PS51077"/>
    </source>
</evidence>
<dbReference type="SUPFAM" id="SSF55781">
    <property type="entry name" value="GAF domain-like"/>
    <property type="match status" value="1"/>
</dbReference>
<dbReference type="Pfam" id="PF01614">
    <property type="entry name" value="IclR_C"/>
    <property type="match status" value="1"/>
</dbReference>
<dbReference type="EMBL" id="JAGGMS010000001">
    <property type="protein sequence ID" value="MBP2183429.1"/>
    <property type="molecule type" value="Genomic_DNA"/>
</dbReference>
<keyword evidence="7" id="KW-1185">Reference proteome</keyword>
<dbReference type="InterPro" id="IPR005471">
    <property type="entry name" value="Tscrpt_reg_IclR_N"/>
</dbReference>
<proteinExistence type="predicted"/>
<name>A0ABS4PX57_9PSEU</name>
<evidence type="ECO:0000256" key="2">
    <source>
        <dbReference type="ARBA" id="ARBA00023125"/>
    </source>
</evidence>
<evidence type="ECO:0000313" key="6">
    <source>
        <dbReference type="EMBL" id="MBP2183429.1"/>
    </source>
</evidence>
<sequence length="269" mass="29242">MTAPPELPGGGVREVKSAARTLELLELLAARRNRPARLREISEALDMPRSSCYALLRTLVKYGWVRTDASGTLYGIGIRALLAGTTYLDTDPCVRIAKPVLDMLGEQLDETFHLGRLSGDKVVYLVTRASSQYLRPHSRVGRHLPAYSTALGKALLAELETDEVDEHLPAELTALTPNTHTDRAALLDDLTEIRERGFAVDRQENSLGVQCFALPLHYSAPATDAISCSVPLARLTPQREAEILGAMRKARETIDEAAMAAELGGTGDA</sequence>
<dbReference type="PANTHER" id="PTHR30136">
    <property type="entry name" value="HELIX-TURN-HELIX TRANSCRIPTIONAL REGULATOR, ICLR FAMILY"/>
    <property type="match status" value="1"/>
</dbReference>
<dbReference type="InterPro" id="IPR014757">
    <property type="entry name" value="Tscrpt_reg_IclR_C"/>
</dbReference>